<dbReference type="GO" id="GO:0005886">
    <property type="term" value="C:plasma membrane"/>
    <property type="evidence" value="ECO:0007669"/>
    <property type="project" value="UniProtKB-SubCell"/>
</dbReference>
<dbReference type="InterPro" id="IPR011014">
    <property type="entry name" value="MscS_channel_TM-2"/>
</dbReference>
<keyword evidence="6 8" id="KW-0472">Membrane</keyword>
<accession>A0A419V6C1</accession>
<evidence type="ECO:0000259" key="11">
    <source>
        <dbReference type="Pfam" id="PF21088"/>
    </source>
</evidence>
<evidence type="ECO:0000256" key="4">
    <source>
        <dbReference type="ARBA" id="ARBA00022692"/>
    </source>
</evidence>
<organism evidence="12 13">
    <name type="scientific">Sinobaca qinghaiensis</name>
    <dbReference type="NCBI Taxonomy" id="342944"/>
    <lineage>
        <taxon>Bacteria</taxon>
        <taxon>Bacillati</taxon>
        <taxon>Bacillota</taxon>
        <taxon>Bacilli</taxon>
        <taxon>Bacillales</taxon>
        <taxon>Sporolactobacillaceae</taxon>
        <taxon>Sinobaca</taxon>
    </lineage>
</organism>
<evidence type="ECO:0000313" key="12">
    <source>
        <dbReference type="EMBL" id="RKD75534.1"/>
    </source>
</evidence>
<feature type="transmembrane region" description="Helical" evidence="8">
    <location>
        <begin position="12"/>
        <end position="34"/>
    </location>
</feature>
<dbReference type="PANTHER" id="PTHR30460">
    <property type="entry name" value="MODERATE CONDUCTANCE MECHANOSENSITIVE CHANNEL YBIO"/>
    <property type="match status" value="1"/>
</dbReference>
<evidence type="ECO:0000256" key="2">
    <source>
        <dbReference type="ARBA" id="ARBA00008017"/>
    </source>
</evidence>
<keyword evidence="4 8" id="KW-0812">Transmembrane</keyword>
<dbReference type="Pfam" id="PF21082">
    <property type="entry name" value="MS_channel_3rd"/>
    <property type="match status" value="1"/>
</dbReference>
<dbReference type="InterPro" id="IPR023408">
    <property type="entry name" value="MscS_beta-dom_sf"/>
</dbReference>
<comment type="caution">
    <text evidence="12">The sequence shown here is derived from an EMBL/GenBank/DDBJ whole genome shotgun (WGS) entry which is preliminary data.</text>
</comment>
<protein>
    <submittedName>
        <fullName evidence="12">Small conductance mechanosensitive channel</fullName>
    </submittedName>
</protein>
<feature type="domain" description="Mechanosensitive ion channel MscS" evidence="9">
    <location>
        <begin position="112"/>
        <end position="176"/>
    </location>
</feature>
<dbReference type="PANTHER" id="PTHR30460:SF0">
    <property type="entry name" value="MODERATE CONDUCTANCE MECHANOSENSITIVE CHANNEL YBIO"/>
    <property type="match status" value="1"/>
</dbReference>
<evidence type="ECO:0000256" key="5">
    <source>
        <dbReference type="ARBA" id="ARBA00022989"/>
    </source>
</evidence>
<dbReference type="InterPro" id="IPR011066">
    <property type="entry name" value="MscS_channel_C_sf"/>
</dbReference>
<evidence type="ECO:0000256" key="8">
    <source>
        <dbReference type="SAM" id="Phobius"/>
    </source>
</evidence>
<evidence type="ECO:0000259" key="10">
    <source>
        <dbReference type="Pfam" id="PF21082"/>
    </source>
</evidence>
<comment type="similarity">
    <text evidence="2">Belongs to the MscS (TC 1.A.23) family.</text>
</comment>
<keyword evidence="5 8" id="KW-1133">Transmembrane helix</keyword>
<evidence type="ECO:0000256" key="1">
    <source>
        <dbReference type="ARBA" id="ARBA00004651"/>
    </source>
</evidence>
<reference evidence="12 13" key="1">
    <citation type="submission" date="2018-09" db="EMBL/GenBank/DDBJ databases">
        <title>Genomic Encyclopedia of Archaeal and Bacterial Type Strains, Phase II (KMG-II): from individual species to whole genera.</title>
        <authorList>
            <person name="Goeker M."/>
        </authorList>
    </citation>
    <scope>NUCLEOTIDE SEQUENCE [LARGE SCALE GENOMIC DNA]</scope>
    <source>
        <strain evidence="12 13">DSM 17008</strain>
    </source>
</reference>
<evidence type="ECO:0000313" key="13">
    <source>
        <dbReference type="Proteomes" id="UP000285120"/>
    </source>
</evidence>
<sequence>MPGFIDETILTGILSAALMVVIQIILAVVGYFIARAVGKRIITRGFSKMQEKRNMHPGRVKTISKLLVNVFSYVLIFVLITIILGIFNLPIASLIAGAGVVGLAVGFGAQGLVSDVVTGVFLLIEKQIDVDDYISVAGLDGVVEEIGLRTTQIRSFDGVLHFIPNREIITVSNYSRGNMQALIDIGISYNDDIDKAISVLQEACNKVASVHPEIVEGPDVVGVQSLGDSEVVLRIIGKTENMMQWAMQREILKACKEALEENGIEIPFPHQVYIDKHEPAPVNK</sequence>
<dbReference type="Pfam" id="PF00924">
    <property type="entry name" value="MS_channel_2nd"/>
    <property type="match status" value="1"/>
</dbReference>
<dbReference type="Gene3D" id="1.10.287.1260">
    <property type="match status" value="1"/>
</dbReference>
<dbReference type="FunFam" id="2.30.30.60:FF:000001">
    <property type="entry name" value="MscS Mechanosensitive ion channel"/>
    <property type="match status" value="1"/>
</dbReference>
<dbReference type="InterPro" id="IPR045276">
    <property type="entry name" value="YbiO_bact"/>
</dbReference>
<dbReference type="InterPro" id="IPR010920">
    <property type="entry name" value="LSM_dom_sf"/>
</dbReference>
<evidence type="ECO:0000259" key="9">
    <source>
        <dbReference type="Pfam" id="PF00924"/>
    </source>
</evidence>
<evidence type="ECO:0000256" key="7">
    <source>
        <dbReference type="ARBA" id="ARBA00059688"/>
    </source>
</evidence>
<dbReference type="Proteomes" id="UP000285120">
    <property type="component" value="Unassembled WGS sequence"/>
</dbReference>
<dbReference type="Gene3D" id="2.30.30.60">
    <property type="match status" value="1"/>
</dbReference>
<proteinExistence type="inferred from homology"/>
<dbReference type="SUPFAM" id="SSF50182">
    <property type="entry name" value="Sm-like ribonucleoproteins"/>
    <property type="match status" value="1"/>
</dbReference>
<evidence type="ECO:0000256" key="6">
    <source>
        <dbReference type="ARBA" id="ARBA00023136"/>
    </source>
</evidence>
<dbReference type="Pfam" id="PF21088">
    <property type="entry name" value="MS_channel_1st"/>
    <property type="match status" value="1"/>
</dbReference>
<gene>
    <name evidence="12" type="ORF">ATL39_1233</name>
</gene>
<dbReference type="InterPro" id="IPR049142">
    <property type="entry name" value="MS_channel_1st"/>
</dbReference>
<comment type="subcellular location">
    <subcellularLocation>
        <location evidence="1">Cell membrane</location>
        <topology evidence="1">Multi-pass membrane protein</topology>
    </subcellularLocation>
</comment>
<dbReference type="EMBL" id="RAPK01000007">
    <property type="protein sequence ID" value="RKD75534.1"/>
    <property type="molecule type" value="Genomic_DNA"/>
</dbReference>
<feature type="transmembrane region" description="Helical" evidence="8">
    <location>
        <begin position="93"/>
        <end position="124"/>
    </location>
</feature>
<name>A0A419V6C1_9BACL</name>
<feature type="domain" description="Mechanosensitive ion channel transmembrane helices 2/3" evidence="11">
    <location>
        <begin position="69"/>
        <end position="110"/>
    </location>
</feature>
<keyword evidence="13" id="KW-1185">Reference proteome</keyword>
<dbReference type="Gene3D" id="3.30.70.100">
    <property type="match status" value="1"/>
</dbReference>
<keyword evidence="3" id="KW-1003">Cell membrane</keyword>
<dbReference type="SUPFAM" id="SSF82689">
    <property type="entry name" value="Mechanosensitive channel protein MscS (YggB), C-terminal domain"/>
    <property type="match status" value="1"/>
</dbReference>
<evidence type="ECO:0000256" key="3">
    <source>
        <dbReference type="ARBA" id="ARBA00022475"/>
    </source>
</evidence>
<dbReference type="InterPro" id="IPR006685">
    <property type="entry name" value="MscS_channel_2nd"/>
</dbReference>
<dbReference type="SUPFAM" id="SSF82861">
    <property type="entry name" value="Mechanosensitive channel protein MscS (YggB), transmembrane region"/>
    <property type="match status" value="1"/>
</dbReference>
<feature type="domain" description="Mechanosensitive ion channel MscS C-terminal" evidence="10">
    <location>
        <begin position="183"/>
        <end position="266"/>
    </location>
</feature>
<comment type="function">
    <text evidence="7">May play a role in resistance to osmotic downshock.</text>
</comment>
<dbReference type="InterPro" id="IPR049278">
    <property type="entry name" value="MS_channel_C"/>
</dbReference>
<dbReference type="OrthoDB" id="9809206at2"/>
<dbReference type="GO" id="GO:0008381">
    <property type="term" value="F:mechanosensitive monoatomic ion channel activity"/>
    <property type="evidence" value="ECO:0007669"/>
    <property type="project" value="InterPro"/>
</dbReference>
<feature type="transmembrane region" description="Helical" evidence="8">
    <location>
        <begin position="66"/>
        <end position="87"/>
    </location>
</feature>
<dbReference type="AlphaFoldDB" id="A0A419V6C1"/>
<dbReference type="RefSeq" id="WP_120192406.1">
    <property type="nucleotide sequence ID" value="NZ_RAPK01000007.1"/>
</dbReference>